<feature type="transmembrane region" description="Helical" evidence="6">
    <location>
        <begin position="155"/>
        <end position="175"/>
    </location>
</feature>
<dbReference type="CDD" id="cd06580">
    <property type="entry name" value="TM_PBP1_transp_TpRbsC_like"/>
    <property type="match status" value="1"/>
</dbReference>
<keyword evidence="5 6" id="KW-0472">Membrane</keyword>
<dbReference type="PANTHER" id="PTHR47089:SF1">
    <property type="entry name" value="GUANOSINE ABC TRANSPORTER PERMEASE PROTEIN NUPP"/>
    <property type="match status" value="1"/>
</dbReference>
<keyword evidence="8" id="KW-1185">Reference proteome</keyword>
<gene>
    <name evidence="7" type="ORF">LZC94_41550</name>
</gene>
<evidence type="ECO:0000313" key="7">
    <source>
        <dbReference type="EMBL" id="WXB14299.1"/>
    </source>
</evidence>
<dbReference type="RefSeq" id="WP_394823919.1">
    <property type="nucleotide sequence ID" value="NZ_CP089984.1"/>
</dbReference>
<evidence type="ECO:0000313" key="8">
    <source>
        <dbReference type="Proteomes" id="UP001370348"/>
    </source>
</evidence>
<evidence type="ECO:0000256" key="1">
    <source>
        <dbReference type="ARBA" id="ARBA00004651"/>
    </source>
</evidence>
<keyword evidence="4 6" id="KW-1133">Transmembrane helix</keyword>
<feature type="transmembrane region" description="Helical" evidence="6">
    <location>
        <begin position="208"/>
        <end position="226"/>
    </location>
</feature>
<accession>A0ABZ2LTR6</accession>
<organism evidence="7 8">
    <name type="scientific">Pendulispora albinea</name>
    <dbReference type="NCBI Taxonomy" id="2741071"/>
    <lineage>
        <taxon>Bacteria</taxon>
        <taxon>Pseudomonadati</taxon>
        <taxon>Myxococcota</taxon>
        <taxon>Myxococcia</taxon>
        <taxon>Myxococcales</taxon>
        <taxon>Sorangiineae</taxon>
        <taxon>Pendulisporaceae</taxon>
        <taxon>Pendulispora</taxon>
    </lineage>
</organism>
<proteinExistence type="predicted"/>
<dbReference type="Pfam" id="PF02653">
    <property type="entry name" value="BPD_transp_2"/>
    <property type="match status" value="1"/>
</dbReference>
<feature type="transmembrane region" description="Helical" evidence="6">
    <location>
        <begin position="256"/>
        <end position="278"/>
    </location>
</feature>
<feature type="transmembrane region" description="Helical" evidence="6">
    <location>
        <begin position="335"/>
        <end position="353"/>
    </location>
</feature>
<feature type="transmembrane region" description="Helical" evidence="6">
    <location>
        <begin position="24"/>
        <end position="49"/>
    </location>
</feature>
<keyword evidence="2" id="KW-1003">Cell membrane</keyword>
<name>A0ABZ2LTR6_9BACT</name>
<evidence type="ECO:0000256" key="5">
    <source>
        <dbReference type="ARBA" id="ARBA00023136"/>
    </source>
</evidence>
<evidence type="ECO:0000256" key="2">
    <source>
        <dbReference type="ARBA" id="ARBA00022475"/>
    </source>
</evidence>
<reference evidence="7 8" key="1">
    <citation type="submission" date="2021-12" db="EMBL/GenBank/DDBJ databases">
        <title>Discovery of the Pendulisporaceae a myxobacterial family with distinct sporulation behavior and unique specialized metabolism.</title>
        <authorList>
            <person name="Garcia R."/>
            <person name="Popoff A."/>
            <person name="Bader C.D."/>
            <person name="Loehr J."/>
            <person name="Walesch S."/>
            <person name="Walt C."/>
            <person name="Boldt J."/>
            <person name="Bunk B."/>
            <person name="Haeckl F.J.F.P.J."/>
            <person name="Gunesch A.P."/>
            <person name="Birkelbach J."/>
            <person name="Nuebel U."/>
            <person name="Pietschmann T."/>
            <person name="Bach T."/>
            <person name="Mueller R."/>
        </authorList>
    </citation>
    <scope>NUCLEOTIDE SEQUENCE [LARGE SCALE GENOMIC DNA]</scope>
    <source>
        <strain evidence="7 8">MSr11954</strain>
    </source>
</reference>
<evidence type="ECO:0000256" key="4">
    <source>
        <dbReference type="ARBA" id="ARBA00022989"/>
    </source>
</evidence>
<sequence>MPNLTTNETNTNAPKTGDKLRKLLAPWTVPALAVLTAMAVGAILIVVAGGDPLAAYLGMLDGSLGSPRAVSETLLWSTPYILTGLSVAFAFQGGLFNIGAEGQLALGALTAALVGYSLHLPAVIHVPLTILAGAVAGGLWGAVPGWLKAKTGGHEVISTIMLNYVALNAVTFLLAGPMKDPAPGNVLARTPLIDETARLSPILSGFRLHWGFPIALAVAALVAWVLRRTTLGFEIRTVGANPDAARYAGMKVGRTIVVSMALSGALAGLAGAIEVSALNHRHELGFSQGYGFDAIAIALLGKTKPAGVVPAALLFGMMRSGAPRMQFLTQIPTDVISVIQALILLFVAADVMVRRLYRLRGDGERIVITRGWGS</sequence>
<dbReference type="InterPro" id="IPR001851">
    <property type="entry name" value="ABC_transp_permease"/>
</dbReference>
<dbReference type="EMBL" id="CP089984">
    <property type="protein sequence ID" value="WXB14299.1"/>
    <property type="molecule type" value="Genomic_DNA"/>
</dbReference>
<dbReference type="Proteomes" id="UP001370348">
    <property type="component" value="Chromosome"/>
</dbReference>
<keyword evidence="3 6" id="KW-0812">Transmembrane</keyword>
<comment type="subcellular location">
    <subcellularLocation>
        <location evidence="1">Cell membrane</location>
        <topology evidence="1">Multi-pass membrane protein</topology>
    </subcellularLocation>
</comment>
<evidence type="ECO:0000256" key="3">
    <source>
        <dbReference type="ARBA" id="ARBA00022692"/>
    </source>
</evidence>
<feature type="transmembrane region" description="Helical" evidence="6">
    <location>
        <begin position="69"/>
        <end position="91"/>
    </location>
</feature>
<dbReference type="PANTHER" id="PTHR47089">
    <property type="entry name" value="ABC TRANSPORTER, PERMEASE PROTEIN"/>
    <property type="match status" value="1"/>
</dbReference>
<protein>
    <submittedName>
        <fullName evidence="7">ABC transporter permease</fullName>
    </submittedName>
</protein>
<evidence type="ECO:0000256" key="6">
    <source>
        <dbReference type="SAM" id="Phobius"/>
    </source>
</evidence>
<feature type="transmembrane region" description="Helical" evidence="6">
    <location>
        <begin position="124"/>
        <end position="143"/>
    </location>
</feature>